<dbReference type="Gene3D" id="1.20.1440.60">
    <property type="entry name" value="23S rRNA-intervening sequence"/>
    <property type="match status" value="1"/>
</dbReference>
<dbReference type="NCBIfam" id="TIGR02436">
    <property type="entry name" value="four helix bundle protein"/>
    <property type="match status" value="1"/>
</dbReference>
<dbReference type="InterPro" id="IPR012657">
    <property type="entry name" value="23S_rRNA-intervening_sequence"/>
</dbReference>
<dbReference type="RefSeq" id="WP_165142286.1">
    <property type="nucleotide sequence ID" value="NZ_JAALLT010000003.1"/>
</dbReference>
<evidence type="ECO:0000313" key="1">
    <source>
        <dbReference type="EMBL" id="NGP77189.1"/>
    </source>
</evidence>
<dbReference type="CDD" id="cd16377">
    <property type="entry name" value="23S_rRNA_IVP_like"/>
    <property type="match status" value="1"/>
</dbReference>
<sequence>MKSKPGIKKVVNSIEDESASYDSGKDFTTLEAWKKARTVKLYFYNSVLPSLPIEEKFGLDTQIRKAAISTTANIAEGYGRFHYQEGLQFYRISRASLYELKDHLISALDLQYISRPIFDKGIEHIEESKKTLNGYIGFVKRQKPNLK</sequence>
<dbReference type="EMBL" id="JAALLT010000003">
    <property type="protein sequence ID" value="NGP77189.1"/>
    <property type="molecule type" value="Genomic_DNA"/>
</dbReference>
<name>A0A6M1SQ10_9BACT</name>
<dbReference type="SUPFAM" id="SSF158446">
    <property type="entry name" value="IVS-encoded protein-like"/>
    <property type="match status" value="1"/>
</dbReference>
<proteinExistence type="predicted"/>
<dbReference type="PANTHER" id="PTHR38471:SF2">
    <property type="entry name" value="FOUR HELIX BUNDLE PROTEIN"/>
    <property type="match status" value="1"/>
</dbReference>
<dbReference type="InterPro" id="IPR036583">
    <property type="entry name" value="23S_rRNA_IVS_sf"/>
</dbReference>
<comment type="caution">
    <text evidence="1">The sequence shown here is derived from an EMBL/GenBank/DDBJ whole genome shotgun (WGS) entry which is preliminary data.</text>
</comment>
<evidence type="ECO:0000313" key="2">
    <source>
        <dbReference type="Proteomes" id="UP000473278"/>
    </source>
</evidence>
<organism evidence="1 2">
    <name type="scientific">Halalkalibaculum roseum</name>
    <dbReference type="NCBI Taxonomy" id="2709311"/>
    <lineage>
        <taxon>Bacteria</taxon>
        <taxon>Pseudomonadati</taxon>
        <taxon>Balneolota</taxon>
        <taxon>Balneolia</taxon>
        <taxon>Balneolales</taxon>
        <taxon>Balneolaceae</taxon>
        <taxon>Halalkalibaculum</taxon>
    </lineage>
</organism>
<reference evidence="1 2" key="1">
    <citation type="submission" date="2020-02" db="EMBL/GenBank/DDBJ databases">
        <title>Balneolaceae bacterium YR4-1, complete genome.</title>
        <authorList>
            <person name="Li Y."/>
            <person name="Wu S."/>
        </authorList>
    </citation>
    <scope>NUCLEOTIDE SEQUENCE [LARGE SCALE GENOMIC DNA]</scope>
    <source>
        <strain evidence="1 2">YR4-1</strain>
    </source>
</reference>
<dbReference type="AlphaFoldDB" id="A0A6M1SQ10"/>
<protein>
    <submittedName>
        <fullName evidence="1">Four helix bundle protein</fullName>
    </submittedName>
</protein>
<dbReference type="Proteomes" id="UP000473278">
    <property type="component" value="Unassembled WGS sequence"/>
</dbReference>
<gene>
    <name evidence="1" type="ORF">G3570_11125</name>
</gene>
<keyword evidence="2" id="KW-1185">Reference proteome</keyword>
<dbReference type="Pfam" id="PF05635">
    <property type="entry name" value="23S_rRNA_IVP"/>
    <property type="match status" value="1"/>
</dbReference>
<dbReference type="PANTHER" id="PTHR38471">
    <property type="entry name" value="FOUR HELIX BUNDLE PROTEIN"/>
    <property type="match status" value="1"/>
</dbReference>
<accession>A0A6M1SQ10</accession>